<keyword evidence="4" id="KW-0862">Zinc</keyword>
<feature type="domain" description="Hermes trasposase DNA-binding" evidence="8">
    <location>
        <begin position="118"/>
        <end position="172"/>
    </location>
</feature>
<accession>A0AAE1H810</accession>
<dbReference type="Pfam" id="PF05699">
    <property type="entry name" value="Dimer_Tnp_hAT"/>
    <property type="match status" value="1"/>
</dbReference>
<dbReference type="InterPro" id="IPR008906">
    <property type="entry name" value="HATC_C_dom"/>
</dbReference>
<dbReference type="Pfam" id="PF10683">
    <property type="entry name" value="DBD_Tnp_Hermes"/>
    <property type="match status" value="1"/>
</dbReference>
<feature type="domain" description="HAT C-terminal dimerisation" evidence="7">
    <location>
        <begin position="698"/>
        <end position="777"/>
    </location>
</feature>
<evidence type="ECO:0000259" key="8">
    <source>
        <dbReference type="Pfam" id="PF10683"/>
    </source>
</evidence>
<dbReference type="EMBL" id="JAHWGI010000537">
    <property type="protein sequence ID" value="KAK3916512.1"/>
    <property type="molecule type" value="Genomic_DNA"/>
</dbReference>
<dbReference type="InterPro" id="IPR052035">
    <property type="entry name" value="ZnF_BED_domain_contain"/>
</dbReference>
<reference evidence="9" key="2">
    <citation type="journal article" date="2023" name="BMC Genomics">
        <title>Pest status, molecular evolution, and epigenetic factors derived from the genome assembly of Frankliniella fusca, a thysanopteran phytovirus vector.</title>
        <authorList>
            <person name="Catto M.A."/>
            <person name="Labadie P.E."/>
            <person name="Jacobson A.L."/>
            <person name="Kennedy G.G."/>
            <person name="Srinivasan R."/>
            <person name="Hunt B.G."/>
        </authorList>
    </citation>
    <scope>NUCLEOTIDE SEQUENCE</scope>
    <source>
        <strain evidence="9">PL_HMW_Pooled</strain>
    </source>
</reference>
<dbReference type="GO" id="GO:0005634">
    <property type="term" value="C:nucleus"/>
    <property type="evidence" value="ECO:0007669"/>
    <property type="project" value="UniProtKB-SubCell"/>
</dbReference>
<dbReference type="Proteomes" id="UP001219518">
    <property type="component" value="Unassembled WGS sequence"/>
</dbReference>
<evidence type="ECO:0000256" key="4">
    <source>
        <dbReference type="ARBA" id="ARBA00022833"/>
    </source>
</evidence>
<keyword evidence="5" id="KW-0539">Nucleus</keyword>
<dbReference type="Gene3D" id="1.10.10.1070">
    <property type="entry name" value="Zinc finger, BED domain-containing"/>
    <property type="match status" value="1"/>
</dbReference>
<feature type="non-terminal residue" evidence="9">
    <location>
        <position position="792"/>
    </location>
</feature>
<protein>
    <submittedName>
        <fullName evidence="9">Transposable element Hobo transposase</fullName>
    </submittedName>
</protein>
<evidence type="ECO:0000256" key="2">
    <source>
        <dbReference type="ARBA" id="ARBA00022723"/>
    </source>
</evidence>
<feature type="region of interest" description="Disordered" evidence="6">
    <location>
        <begin position="651"/>
        <end position="681"/>
    </location>
</feature>
<organism evidence="9 10">
    <name type="scientific">Frankliniella fusca</name>
    <dbReference type="NCBI Taxonomy" id="407009"/>
    <lineage>
        <taxon>Eukaryota</taxon>
        <taxon>Metazoa</taxon>
        <taxon>Ecdysozoa</taxon>
        <taxon>Arthropoda</taxon>
        <taxon>Hexapoda</taxon>
        <taxon>Insecta</taxon>
        <taxon>Pterygota</taxon>
        <taxon>Neoptera</taxon>
        <taxon>Paraneoptera</taxon>
        <taxon>Thysanoptera</taxon>
        <taxon>Terebrantia</taxon>
        <taxon>Thripoidea</taxon>
        <taxon>Thripidae</taxon>
        <taxon>Frankliniella</taxon>
    </lineage>
</organism>
<evidence type="ECO:0000256" key="5">
    <source>
        <dbReference type="ARBA" id="ARBA00023242"/>
    </source>
</evidence>
<feature type="region of interest" description="Disordered" evidence="6">
    <location>
        <begin position="1"/>
        <end position="26"/>
    </location>
</feature>
<evidence type="ECO:0000256" key="6">
    <source>
        <dbReference type="SAM" id="MobiDB-lite"/>
    </source>
</evidence>
<evidence type="ECO:0000256" key="1">
    <source>
        <dbReference type="ARBA" id="ARBA00004123"/>
    </source>
</evidence>
<reference evidence="9" key="1">
    <citation type="submission" date="2021-07" db="EMBL/GenBank/DDBJ databases">
        <authorList>
            <person name="Catto M.A."/>
            <person name="Jacobson A."/>
            <person name="Kennedy G."/>
            <person name="Labadie P."/>
            <person name="Hunt B.G."/>
            <person name="Srinivasan R."/>
        </authorList>
    </citation>
    <scope>NUCLEOTIDE SEQUENCE</scope>
    <source>
        <strain evidence="9">PL_HMW_Pooled</strain>
        <tissue evidence="9">Head</tissue>
    </source>
</reference>
<comment type="subcellular location">
    <subcellularLocation>
        <location evidence="1">Nucleus</location>
    </subcellularLocation>
</comment>
<gene>
    <name evidence="9" type="ORF">KUF71_006283</name>
</gene>
<evidence type="ECO:0000313" key="10">
    <source>
        <dbReference type="Proteomes" id="UP001219518"/>
    </source>
</evidence>
<dbReference type="InterPro" id="IPR012337">
    <property type="entry name" value="RNaseH-like_sf"/>
</dbReference>
<dbReference type="GO" id="GO:0046983">
    <property type="term" value="F:protein dimerization activity"/>
    <property type="evidence" value="ECO:0007669"/>
    <property type="project" value="InterPro"/>
</dbReference>
<feature type="compositionally biased region" description="Gly residues" evidence="6">
    <location>
        <begin position="1"/>
        <end position="13"/>
    </location>
</feature>
<keyword evidence="10" id="KW-1185">Reference proteome</keyword>
<keyword evidence="3" id="KW-0863">Zinc-finger</keyword>
<dbReference type="InterPro" id="IPR018473">
    <property type="entry name" value="Hermes_transposase_DNA-db"/>
</dbReference>
<name>A0AAE1H810_9NEOP</name>
<evidence type="ECO:0000256" key="3">
    <source>
        <dbReference type="ARBA" id="ARBA00022771"/>
    </source>
</evidence>
<evidence type="ECO:0000313" key="9">
    <source>
        <dbReference type="EMBL" id="KAK3916512.1"/>
    </source>
</evidence>
<dbReference type="PANTHER" id="PTHR46481:SF10">
    <property type="entry name" value="ZINC FINGER BED DOMAIN-CONTAINING PROTEIN 39"/>
    <property type="match status" value="1"/>
</dbReference>
<dbReference type="SUPFAM" id="SSF53098">
    <property type="entry name" value="Ribonuclease H-like"/>
    <property type="match status" value="1"/>
</dbReference>
<dbReference type="GO" id="GO:0008270">
    <property type="term" value="F:zinc ion binding"/>
    <property type="evidence" value="ECO:0007669"/>
    <property type="project" value="UniProtKB-KW"/>
</dbReference>
<evidence type="ECO:0000259" key="7">
    <source>
        <dbReference type="Pfam" id="PF05699"/>
    </source>
</evidence>
<dbReference type="AlphaFoldDB" id="A0AAE1H810"/>
<keyword evidence="2" id="KW-0479">Metal-binding</keyword>
<sequence length="792" mass="89061">MAEAGASGGGSGKKGGKTNKDREEEKLAISKRVINNELKFKDVTPNKRSGCWKKFQLVVTNDAEEKDTGFVHCRDCGVYSRNSGTSGLNRHECALVPSESNSTEGVVLVKVKAHPTAKNAVLDATAEFCASDLRALSIVEGDGFRALAQTLILVGERFGKVDVQDLLSSPKTIKRRIHELAETERADLYPRVQAAAEAGELACTLDMWLEDGKKISIMTCNVCFPQLNVETNEWEAKTYVFFTEPFPKDQAKSAENLRAFIIKMFAERGIPENNLGKVCFVTDGEAALKNALSDWWREYCSAHAYNIVYTHTMTVAPRDFQSLPPRAEAIAKQVEEVVADLRKLRTGKLGKAAISQVKLVFPKSFARSNCVSFVSDNILKIREALTKAKATNSLLILNDLHLGNLVSLKTYMKDLEEAVGRIGHTSGSALPAVLNLTKLRDSDTDFMREIRLHLSANENILVLRVLHLRDSCNSLVSYMKATGQMEDLTTSLKPYMEVRWNSFHRMLESIQKVYTELLAFFERKNQGLNEKDRITKLEAIDKDLLDDLICLLTPMKVESELLQAKYSVTASLPLVSYHKLRAAYSPQESDTSVVRVMRARLFRELEQVVKVTMTHKLATFLEPSFRSFRNLLTEEEKTKVHDVARELIAELGPADPSPDDPATAEEEALPPPTKRQKSDPYAAFRDEIVPVGPIGDEVKAYLDEPLGEHDLQNPKPLAWWSRRAEKFPRLARLARRYLVVPATSAESERTFSDAGWTLNKRRKNLEMGVLDDLLFLHCNFKEKIRTKLQRLR</sequence>
<proteinExistence type="predicted"/>
<comment type="caution">
    <text evidence="9">The sequence shown here is derived from an EMBL/GenBank/DDBJ whole genome shotgun (WGS) entry which is preliminary data.</text>
</comment>
<dbReference type="PANTHER" id="PTHR46481">
    <property type="entry name" value="ZINC FINGER BED DOMAIN-CONTAINING PROTEIN 4"/>
    <property type="match status" value="1"/>
</dbReference>
<dbReference type="SUPFAM" id="SSF140996">
    <property type="entry name" value="Hermes dimerisation domain"/>
    <property type="match status" value="1"/>
</dbReference>